<accession>M5DU66</accession>
<dbReference type="KEGG" id="tol:TOL_2386"/>
<dbReference type="EMBL" id="HF680312">
    <property type="protein sequence ID" value="CCU72788.1"/>
    <property type="molecule type" value="Genomic_DNA"/>
</dbReference>
<gene>
    <name evidence="1" type="ORF">TOL_2386</name>
</gene>
<sequence length="39" mass="4366">MCDDIYNKWPLMPLKSVAGRAKSARPKAGRYALRGTDDL</sequence>
<evidence type="ECO:0000313" key="2">
    <source>
        <dbReference type="Proteomes" id="UP000011866"/>
    </source>
</evidence>
<organism evidence="1 2">
    <name type="scientific">Thalassolituus oleivorans MIL-1</name>
    <dbReference type="NCBI Taxonomy" id="1298593"/>
    <lineage>
        <taxon>Bacteria</taxon>
        <taxon>Pseudomonadati</taxon>
        <taxon>Pseudomonadota</taxon>
        <taxon>Gammaproteobacteria</taxon>
        <taxon>Oceanospirillales</taxon>
        <taxon>Oceanospirillaceae</taxon>
        <taxon>Thalassolituus</taxon>
    </lineage>
</organism>
<evidence type="ECO:0000313" key="1">
    <source>
        <dbReference type="EMBL" id="CCU72788.1"/>
    </source>
</evidence>
<dbReference type="HOGENOM" id="CLU_3318371_0_0_6"/>
<protein>
    <submittedName>
        <fullName evidence="1">Uncharacterized protein</fullName>
    </submittedName>
</protein>
<proteinExistence type="predicted"/>
<dbReference type="AlphaFoldDB" id="M5DU66"/>
<dbReference type="Proteomes" id="UP000011866">
    <property type="component" value="Chromosome"/>
</dbReference>
<keyword evidence="2" id="KW-1185">Reference proteome</keyword>
<reference evidence="1 2" key="1">
    <citation type="journal article" date="2013" name="Genome Announc.">
        <title>Genome Sequence of Thalassolituus oleivorans MIL-1 (DSM 14913T).</title>
        <authorList>
            <person name="Golyshin P.N."/>
            <person name="Werner J."/>
            <person name="Chernikova T.N."/>
            <person name="Tran H."/>
            <person name="Ferrer M."/>
            <person name="Yakimov M.M."/>
            <person name="Teeling H."/>
            <person name="Golyshina O.V."/>
        </authorList>
    </citation>
    <scope>NUCLEOTIDE SEQUENCE [LARGE SCALE GENOMIC DNA]</scope>
    <source>
        <strain evidence="1 2">MIL-1</strain>
    </source>
</reference>
<name>M5DU66_9GAMM</name>